<name>A0AAE3KRM5_9BACT</name>
<evidence type="ECO:0000313" key="2">
    <source>
        <dbReference type="Proteomes" id="UP001204144"/>
    </source>
</evidence>
<proteinExistence type="predicted"/>
<evidence type="ECO:0000313" key="1">
    <source>
        <dbReference type="EMBL" id="MCP9762367.1"/>
    </source>
</evidence>
<reference evidence="1 2" key="1">
    <citation type="submission" date="2018-11" db="EMBL/GenBank/DDBJ databases">
        <title>Novel bacteria species description.</title>
        <authorList>
            <person name="Han J.-H."/>
        </authorList>
    </citation>
    <scope>NUCLEOTIDE SEQUENCE [LARGE SCALE GENOMIC DNA]</scope>
    <source>
        <strain evidence="1 2">KCTC23259</strain>
    </source>
</reference>
<dbReference type="EMBL" id="RJUF01000009">
    <property type="protein sequence ID" value="MCP9762367.1"/>
    <property type="molecule type" value="Genomic_DNA"/>
</dbReference>
<dbReference type="AlphaFoldDB" id="A0AAE3KRM5"/>
<protein>
    <submittedName>
        <fullName evidence="1">Uncharacterized protein</fullName>
    </submittedName>
</protein>
<dbReference type="RefSeq" id="WP_255036130.1">
    <property type="nucleotide sequence ID" value="NZ_RJUF01000009.1"/>
</dbReference>
<organism evidence="1 2">
    <name type="scientific">Lacihabitans soyangensis</name>
    <dbReference type="NCBI Taxonomy" id="869394"/>
    <lineage>
        <taxon>Bacteria</taxon>
        <taxon>Pseudomonadati</taxon>
        <taxon>Bacteroidota</taxon>
        <taxon>Cytophagia</taxon>
        <taxon>Cytophagales</taxon>
        <taxon>Leadbetterellaceae</taxon>
        <taxon>Lacihabitans</taxon>
    </lineage>
</organism>
<dbReference type="Proteomes" id="UP001204144">
    <property type="component" value="Unassembled WGS sequence"/>
</dbReference>
<gene>
    <name evidence="1" type="ORF">EGI31_05335</name>
</gene>
<comment type="caution">
    <text evidence="1">The sequence shown here is derived from an EMBL/GenBank/DDBJ whole genome shotgun (WGS) entry which is preliminary data.</text>
</comment>
<keyword evidence="2" id="KW-1185">Reference proteome</keyword>
<sequence>MVNPRLRFAKKDFENEIAKDIVAGRNWQMRVFRTPSGCSSDAVLQDKIIVMVENGQLLNVKNALINCGKTNPASRALLLRDKIKTL</sequence>
<accession>A0AAE3KRM5</accession>